<dbReference type="InterPro" id="IPR016039">
    <property type="entry name" value="Thiolase-like"/>
</dbReference>
<accession>A0A3A8JDP5</accession>
<dbReference type="Proteomes" id="UP000268094">
    <property type="component" value="Unassembled WGS sequence"/>
</dbReference>
<keyword evidence="2" id="KW-1185">Reference proteome</keyword>
<reference evidence="2" key="1">
    <citation type="submission" date="2018-09" db="EMBL/GenBank/DDBJ databases">
        <authorList>
            <person name="Livingstone P.G."/>
            <person name="Whitworth D.E."/>
        </authorList>
    </citation>
    <scope>NUCLEOTIDE SEQUENCE [LARGE SCALE GENOMIC DNA]</scope>
    <source>
        <strain evidence="2">CA054A</strain>
    </source>
</reference>
<gene>
    <name evidence="1" type="ORF">D7V88_00710</name>
</gene>
<dbReference type="EMBL" id="RAVZ01000003">
    <property type="protein sequence ID" value="RKG93842.1"/>
    <property type="molecule type" value="Genomic_DNA"/>
</dbReference>
<dbReference type="AlphaFoldDB" id="A0A3A8JDP5"/>
<dbReference type="GO" id="GO:0016746">
    <property type="term" value="F:acyltransferase activity"/>
    <property type="evidence" value="ECO:0007669"/>
    <property type="project" value="InterPro"/>
</dbReference>
<protein>
    <recommendedName>
        <fullName evidence="3">Beta-ketoacyl synthase N-terminal domain-containing protein</fullName>
    </recommendedName>
</protein>
<proteinExistence type="predicted"/>
<name>A0A3A8JDP5_9BACT</name>
<dbReference type="SUPFAM" id="SSF53901">
    <property type="entry name" value="Thiolase-like"/>
    <property type="match status" value="1"/>
</dbReference>
<organism evidence="1 2">
    <name type="scientific">Corallococcus terminator</name>
    <dbReference type="NCBI Taxonomy" id="2316733"/>
    <lineage>
        <taxon>Bacteria</taxon>
        <taxon>Pseudomonadati</taxon>
        <taxon>Myxococcota</taxon>
        <taxon>Myxococcia</taxon>
        <taxon>Myxococcales</taxon>
        <taxon>Cystobacterineae</taxon>
        <taxon>Myxococcaceae</taxon>
        <taxon>Corallococcus</taxon>
    </lineage>
</organism>
<evidence type="ECO:0008006" key="3">
    <source>
        <dbReference type="Google" id="ProtNLM"/>
    </source>
</evidence>
<sequence>MTSEASLVTLGFSNVGRLVALLVEALEDLSRRVSLSTMPADTLLFVAMPDPVERGIPLSPELEADPFRRCEALGRRVMERALDGVGVTWRGGAWHFFSAGHAGFAQALKAATNALAERRCGNCLVVAVDSLCGPDVLPEFSVQRRLKTSDTPTGFIPGEGGVALWLTGRSASVSPSGPEPRITLRAVMLGEDDARFRGATLPPDGRTLAACVTSALRMAGGDGSRLVLVGDHNGEEYRAREWGMMLMHLHSERLGQETQVSWFPAEGFGDTGAASGALGLCVAVRSLQRRYSPSPMPVVLSISDEGPRAAMVVSVAT</sequence>
<evidence type="ECO:0000313" key="2">
    <source>
        <dbReference type="Proteomes" id="UP000268094"/>
    </source>
</evidence>
<evidence type="ECO:0000313" key="1">
    <source>
        <dbReference type="EMBL" id="RKG93842.1"/>
    </source>
</evidence>
<comment type="caution">
    <text evidence="1">The sequence shown here is derived from an EMBL/GenBank/DDBJ whole genome shotgun (WGS) entry which is preliminary data.</text>
</comment>
<dbReference type="Gene3D" id="3.40.47.10">
    <property type="match status" value="1"/>
</dbReference>